<dbReference type="InterPro" id="IPR005546">
    <property type="entry name" value="Autotransporte_beta"/>
</dbReference>
<proteinExistence type="predicted"/>
<dbReference type="Proteomes" id="UP000472580">
    <property type="component" value="Unassembled WGS sequence"/>
</dbReference>
<dbReference type="RefSeq" id="WP_160336361.1">
    <property type="nucleotide sequence ID" value="NZ_WSRP01000064.1"/>
</dbReference>
<name>A0A6L6YM25_9BURK</name>
<accession>A0A6L6YM25</accession>
<comment type="caution">
    <text evidence="2">The sequence shown here is derived from an EMBL/GenBank/DDBJ whole genome shotgun (WGS) entry which is preliminary data.</text>
</comment>
<dbReference type="Pfam" id="PF03797">
    <property type="entry name" value="Autotransporter"/>
    <property type="match status" value="1"/>
</dbReference>
<dbReference type="NCBIfam" id="TIGR01414">
    <property type="entry name" value="autotrans_barl"/>
    <property type="match status" value="1"/>
</dbReference>
<evidence type="ECO:0000313" key="2">
    <source>
        <dbReference type="EMBL" id="MVX57949.1"/>
    </source>
</evidence>
<feature type="domain" description="Autotransporter" evidence="1">
    <location>
        <begin position="1366"/>
        <end position="1643"/>
    </location>
</feature>
<protein>
    <submittedName>
        <fullName evidence="2">Autotransporter outer membrane beta-barrel domain-containing protein</fullName>
    </submittedName>
</protein>
<evidence type="ECO:0000259" key="1">
    <source>
        <dbReference type="PROSITE" id="PS51208"/>
    </source>
</evidence>
<sequence>MSRMQPPPYIGSQRKYNNNPHSNHRLGFGSFGHFLLTGKKSHHSIHPLAIAVLATCGLAVTAPNVIDPVFAADWDGTNPDVLQIVTPNLGDVHSVVKDVGTTGDRYDLDTGNHNWLWTVQGTEVENPQLEIIVKDVVTDTQNENKFSDTYGKTKALWITASLQTILTDTEYKDYGQYMTLANATSAGPNYSSTTNKSSVILNFKKGSAILAKVYGARNDLGGGTSLDGYDVDAGNANDNSVVVNMAESSKFYAKLVFGGRSSQLDCVQNVVHAGFETNRNSVQINGTIVEGGARTLETNNASLGLVITKGIFGAEGYQANNNRVNLNNVAVVAGMADARKLGLVGGRGLYYYRINSTDTGEYREVVYGSDEFYKDDGDRSGQRVSAIANNNIVTIKNSYLGYYVDAKNNDMSWHDYPDEEGSGVGFSVYGGWSTGVAADNIVAAEGSVINGNVIGGLEFQDQLKIQEEDGVYQFRDLHANLVSLKDTTIKAGAIYGTTTAEGKLQPDSATSYYQTNSLNEKTTQAVNRRRGAAYIAGDVEADSAYVRYITFGQYVDTKALDGTFDVFRNYYPGSNTEGVDGVGIPLDEDPLEKATRRFAEDAKESIHLGQQVAGSYLINRKGYHSSLKATDSSQSNVTDKLHNFWVGAYANLSDGISGDGKSFNTKVSLFNKDDGSVNHGYVGGELSLLTHDDGMWYSYVTDTSVGGEVSNHRPALMHQFRYHYQGLVLYLGMNDGSGDVPAVQISFDEIANFRESQGQNTNAFGNTFVGIIKDGIVYQKVSVEDGDSSVKASEMTFDVPFTIYQSKPKDKASEETVPVAVAKATYGFYKYLHFDGHDGVLDDGTIGKVSDLGTEAGIGLKYWLKSLDITKGESLVLNGWNKEVDPNGLVIENFESGDTSKPKQELFTLSAELTGEGGVTIAKDSTVIIGSPNTIYNIDTEKTDTKPKVPGEGKALYEVVYKTPQPNSYTGATIVSEGAMLVLGIDGALGKNDTKYTSQLHIGSPEAGTKPANVYLQGHVQTVGALQVQAGSVLDFNQAAAISFGETDPDEYQANMGSTGGELTVKNQAGSVVSNDNIAGSLKGSASSKLTFIDRASYIRSNNPDFSGTVELKSSSIYLTSPEALIGAAVHVDKDSSLYFDITKNVGARASALGAAEKVVDENIYTASIKTIANNGSVYLSHQVRGDAAIPLNVSLNKVHIGTYTGGSDSKLFYQGFVQGLMNSDVDVVYADTASGKSTVYFTNEQGGFGALNNSRGEYVGKDGILIFEVKDPVAKVTLSFPAEKGEVLRVVARDNEKFVWGYHLVEQGEDGNDWYLVNSHEDLKPKDDLRPEGGAYMANSQSWAKMHMRLHDRFGQAYYLDPFDGKEKPAAAWVRQVGSHSHFKSGGGASKTHARTAVTQIGSDLIRNEINEDWKYIGGVFAGGLYHRADTRTFDVAKSRSDGYATGIYGTLYTGNSPDDGFYVDTWLLYGRYDNKLWGGMTSTFDYKSHGWVWSVESGYTIPIGESGTKDFNKVIWTFQPEVQLVWDGVKAKDGYDSTDTKYKQLGKDNVSIRVGARVHGNYMNKGLGFIEGNWIHNTKKTGVQMGSSKTYMDGGRDLGEFRMGLEGHITRNTLGWASVGVQAGKAGYHNETAQIGIKYMF</sequence>
<dbReference type="EMBL" id="WSRP01000064">
    <property type="protein sequence ID" value="MVX57949.1"/>
    <property type="molecule type" value="Genomic_DNA"/>
</dbReference>
<dbReference type="SMART" id="SM00869">
    <property type="entry name" value="Autotransporter"/>
    <property type="match status" value="1"/>
</dbReference>
<organism evidence="2 3">
    <name type="scientific">Parasutterella muris</name>
    <dbReference type="NCBI Taxonomy" id="2565572"/>
    <lineage>
        <taxon>Bacteria</taxon>
        <taxon>Pseudomonadati</taxon>
        <taxon>Pseudomonadota</taxon>
        <taxon>Betaproteobacteria</taxon>
        <taxon>Burkholderiales</taxon>
        <taxon>Sutterellaceae</taxon>
        <taxon>Parasutterella</taxon>
    </lineage>
</organism>
<dbReference type="Gene3D" id="2.40.128.130">
    <property type="entry name" value="Autotransporter beta-domain"/>
    <property type="match status" value="1"/>
</dbReference>
<gene>
    <name evidence="2" type="ORF">E5987_12270</name>
</gene>
<dbReference type="GO" id="GO:0019867">
    <property type="term" value="C:outer membrane"/>
    <property type="evidence" value="ECO:0007669"/>
    <property type="project" value="InterPro"/>
</dbReference>
<dbReference type="OrthoDB" id="8613300at2"/>
<dbReference type="PROSITE" id="PS51208">
    <property type="entry name" value="AUTOTRANSPORTER"/>
    <property type="match status" value="1"/>
</dbReference>
<dbReference type="InterPro" id="IPR006315">
    <property type="entry name" value="OM_autotransptr_brl_dom"/>
</dbReference>
<dbReference type="SUPFAM" id="SSF103515">
    <property type="entry name" value="Autotransporter"/>
    <property type="match status" value="1"/>
</dbReference>
<evidence type="ECO:0000313" key="3">
    <source>
        <dbReference type="Proteomes" id="UP000472580"/>
    </source>
</evidence>
<reference evidence="2 3" key="1">
    <citation type="submission" date="2019-12" db="EMBL/GenBank/DDBJ databases">
        <title>Microbes associate with the intestines of laboratory mice.</title>
        <authorList>
            <person name="Navarre W."/>
            <person name="Wong E."/>
        </authorList>
    </citation>
    <scope>NUCLEOTIDE SEQUENCE [LARGE SCALE GENOMIC DNA]</scope>
    <source>
        <strain evidence="2 3">NM82_D38</strain>
    </source>
</reference>
<keyword evidence="3" id="KW-1185">Reference proteome</keyword>
<dbReference type="InterPro" id="IPR036709">
    <property type="entry name" value="Autotransporte_beta_dom_sf"/>
</dbReference>